<protein>
    <submittedName>
        <fullName evidence="3">Transposase</fullName>
    </submittedName>
</protein>
<reference evidence="3 4" key="1">
    <citation type="submission" date="2019-10" db="EMBL/GenBank/DDBJ databases">
        <title>Glycomyces albidus sp. nov., a novel actinomycete isolated from rhizosphere soil of wheat (Triticum aestivum L.).</title>
        <authorList>
            <person name="Qian L."/>
        </authorList>
    </citation>
    <scope>NUCLEOTIDE SEQUENCE [LARGE SCALE GENOMIC DNA]</scope>
    <source>
        <strain evidence="3 4">NEAU-7082</strain>
    </source>
</reference>
<evidence type="ECO:0000313" key="4">
    <source>
        <dbReference type="Proteomes" id="UP000477750"/>
    </source>
</evidence>
<comment type="caution">
    <text evidence="3">The sequence shown here is derived from an EMBL/GenBank/DDBJ whole genome shotgun (WGS) entry which is preliminary data.</text>
</comment>
<dbReference type="InterPro" id="IPR025161">
    <property type="entry name" value="IS402-like_dom"/>
</dbReference>
<feature type="region of interest" description="Disordered" evidence="1">
    <location>
        <begin position="106"/>
        <end position="137"/>
    </location>
</feature>
<evidence type="ECO:0000313" key="3">
    <source>
        <dbReference type="EMBL" id="MQM27930.1"/>
    </source>
</evidence>
<evidence type="ECO:0000259" key="2">
    <source>
        <dbReference type="Pfam" id="PF13340"/>
    </source>
</evidence>
<organism evidence="3 4">
    <name type="scientific">Glycomyces albidus</name>
    <dbReference type="NCBI Taxonomy" id="2656774"/>
    <lineage>
        <taxon>Bacteria</taxon>
        <taxon>Bacillati</taxon>
        <taxon>Actinomycetota</taxon>
        <taxon>Actinomycetes</taxon>
        <taxon>Glycomycetales</taxon>
        <taxon>Glycomycetaceae</taxon>
        <taxon>Glycomyces</taxon>
    </lineage>
</organism>
<dbReference type="RefSeq" id="WP_153027051.1">
    <property type="nucleotide sequence ID" value="NZ_WIAO01000031.1"/>
</dbReference>
<feature type="domain" description="Insertion element IS402-like" evidence="2">
    <location>
        <begin position="10"/>
        <end position="62"/>
    </location>
</feature>
<gene>
    <name evidence="3" type="ORF">GFD30_20520</name>
</gene>
<dbReference type="AlphaFoldDB" id="A0A6L5GE22"/>
<keyword evidence="4" id="KW-1185">Reference proteome</keyword>
<dbReference type="EMBL" id="WIAO01000031">
    <property type="protein sequence ID" value="MQM27930.1"/>
    <property type="molecule type" value="Genomic_DNA"/>
</dbReference>
<dbReference type="Pfam" id="PF13340">
    <property type="entry name" value="DUF4096"/>
    <property type="match status" value="1"/>
</dbReference>
<name>A0A6L5GE22_9ACTN</name>
<dbReference type="Proteomes" id="UP000477750">
    <property type="component" value="Unassembled WGS sequence"/>
</dbReference>
<sequence length="137" mass="14403">MANPRENDEHLWSRVGVLLPAHRPGGRGPVPLDDRKCLQGILFVLHTGIAWRHLPLYLGFGSGGSPAGGAIAAGPSRSLGLPAVRTARAGRIDWFAVCLDGCHLRAKKGGEGTGPSPVDRDRPGSKHTSPATPAHSR</sequence>
<accession>A0A6L5GE22</accession>
<evidence type="ECO:0000256" key="1">
    <source>
        <dbReference type="SAM" id="MobiDB-lite"/>
    </source>
</evidence>
<proteinExistence type="predicted"/>